<organism evidence="1 2">
    <name type="scientific">Holdemanella biformis</name>
    <dbReference type="NCBI Taxonomy" id="1735"/>
    <lineage>
        <taxon>Bacteria</taxon>
        <taxon>Bacillati</taxon>
        <taxon>Bacillota</taxon>
        <taxon>Erysipelotrichia</taxon>
        <taxon>Erysipelotrichales</taxon>
        <taxon>Erysipelotrichaceae</taxon>
        <taxon>Holdemanella</taxon>
    </lineage>
</organism>
<evidence type="ECO:0008006" key="3">
    <source>
        <dbReference type="Google" id="ProtNLM"/>
    </source>
</evidence>
<gene>
    <name evidence="1" type="ORF">DWW32_00585</name>
</gene>
<name>A0A395WBB2_9FIRM</name>
<evidence type="ECO:0000313" key="1">
    <source>
        <dbReference type="EMBL" id="RGU94044.1"/>
    </source>
</evidence>
<comment type="caution">
    <text evidence="1">The sequence shown here is derived from an EMBL/GenBank/DDBJ whole genome shotgun (WGS) entry which is preliminary data.</text>
</comment>
<dbReference type="InterPro" id="IPR056951">
    <property type="entry name" value="Phage_connect_2"/>
</dbReference>
<protein>
    <recommendedName>
        <fullName evidence="3">DNA-packaging protein</fullName>
    </recommendedName>
</protein>
<dbReference type="RefSeq" id="WP_118324265.1">
    <property type="nucleotide sequence ID" value="NZ_QRYQ01000001.1"/>
</dbReference>
<accession>A0A395WBB2</accession>
<proteinExistence type="predicted"/>
<evidence type="ECO:0000313" key="2">
    <source>
        <dbReference type="Proteomes" id="UP000265489"/>
    </source>
</evidence>
<dbReference type="Proteomes" id="UP000265489">
    <property type="component" value="Unassembled WGS sequence"/>
</dbReference>
<dbReference type="Pfam" id="PF24829">
    <property type="entry name" value="Phage_connect_2"/>
    <property type="match status" value="1"/>
</dbReference>
<reference evidence="1 2" key="1">
    <citation type="submission" date="2018-08" db="EMBL/GenBank/DDBJ databases">
        <title>A genome reference for cultivated species of the human gut microbiota.</title>
        <authorList>
            <person name="Zou Y."/>
            <person name="Xue W."/>
            <person name="Luo G."/>
        </authorList>
    </citation>
    <scope>NUCLEOTIDE SEQUENCE [LARGE SCALE GENOMIC DNA]</scope>
    <source>
        <strain evidence="1 2">AF15-20</strain>
    </source>
</reference>
<dbReference type="EMBL" id="QRYQ01000001">
    <property type="protein sequence ID" value="RGU94044.1"/>
    <property type="molecule type" value="Genomic_DNA"/>
</dbReference>
<sequence length="100" mass="11621">MAFNISESLLERVRIAATRAKSRAYDDEIKTYINACLYDLDRLNILFDEDDLEDEIVVAVITYVKSKFGTTDASYKESMAKTYEDLRQILMTDKSHKKVR</sequence>
<dbReference type="AlphaFoldDB" id="A0A395WBB2"/>